<feature type="transmembrane region" description="Helical" evidence="2">
    <location>
        <begin position="216"/>
        <end position="234"/>
    </location>
</feature>
<keyword evidence="2" id="KW-1133">Transmembrane helix</keyword>
<dbReference type="EMBL" id="CAJVQA010003317">
    <property type="protein sequence ID" value="CAG8571744.1"/>
    <property type="molecule type" value="Genomic_DNA"/>
</dbReference>
<dbReference type="AlphaFoldDB" id="A0A9N9BPL6"/>
<keyword evidence="4" id="KW-1185">Reference proteome</keyword>
<gene>
    <name evidence="3" type="ORF">CPELLU_LOCUS5685</name>
</gene>
<evidence type="ECO:0000256" key="2">
    <source>
        <dbReference type="SAM" id="Phobius"/>
    </source>
</evidence>
<evidence type="ECO:0000313" key="4">
    <source>
        <dbReference type="Proteomes" id="UP000789759"/>
    </source>
</evidence>
<protein>
    <submittedName>
        <fullName evidence="3">15274_t:CDS:1</fullName>
    </submittedName>
</protein>
<feature type="transmembrane region" description="Helical" evidence="2">
    <location>
        <begin position="271"/>
        <end position="293"/>
    </location>
</feature>
<organism evidence="3 4">
    <name type="scientific">Cetraspora pellucida</name>
    <dbReference type="NCBI Taxonomy" id="1433469"/>
    <lineage>
        <taxon>Eukaryota</taxon>
        <taxon>Fungi</taxon>
        <taxon>Fungi incertae sedis</taxon>
        <taxon>Mucoromycota</taxon>
        <taxon>Glomeromycotina</taxon>
        <taxon>Glomeromycetes</taxon>
        <taxon>Diversisporales</taxon>
        <taxon>Gigasporaceae</taxon>
        <taxon>Cetraspora</taxon>
    </lineage>
</organism>
<evidence type="ECO:0000256" key="1">
    <source>
        <dbReference type="SAM" id="MobiDB-lite"/>
    </source>
</evidence>
<dbReference type="OrthoDB" id="2391436at2759"/>
<keyword evidence="2" id="KW-0812">Transmembrane</keyword>
<feature type="region of interest" description="Disordered" evidence="1">
    <location>
        <begin position="104"/>
        <end position="139"/>
    </location>
</feature>
<sequence length="313" mass="35102">MASEPALLTAIHFLQNPIPQYVLGTLPAIAITGTNPENSLSDKLYRLLQCLSCPFIGLFYFCNVVSKDAGSKEVESTKVQMSAYWLEKDEHSLEKEYFIHNQNDSSSAQGSASNDDQPSIQTEDSSNAQESTSNKDQISGDSVKISVQSNYLITFGYYKMKLNSEQKAKLENWVANASLLDRLASLVSAYYILVGIFVGISKAAGPCMEDNSLEDWPFIPLLFIWTLPIIYVRIRRGKVVYKLSKNDENYFETHPIHVTALKGKDRNNKRIYVAITALFSVTTPWLAVIIAYYTPPIGFFCRIMAFGQVSEII</sequence>
<dbReference type="Proteomes" id="UP000789759">
    <property type="component" value="Unassembled WGS sequence"/>
</dbReference>
<reference evidence="3" key="1">
    <citation type="submission" date="2021-06" db="EMBL/GenBank/DDBJ databases">
        <authorList>
            <person name="Kallberg Y."/>
            <person name="Tangrot J."/>
            <person name="Rosling A."/>
        </authorList>
    </citation>
    <scope>NUCLEOTIDE SEQUENCE</scope>
    <source>
        <strain evidence="3">FL966</strain>
    </source>
</reference>
<comment type="caution">
    <text evidence="3">The sequence shown here is derived from an EMBL/GenBank/DDBJ whole genome shotgun (WGS) entry which is preliminary data.</text>
</comment>
<accession>A0A9N9BPL6</accession>
<evidence type="ECO:0000313" key="3">
    <source>
        <dbReference type="EMBL" id="CAG8571744.1"/>
    </source>
</evidence>
<feature type="transmembrane region" description="Helical" evidence="2">
    <location>
        <begin position="183"/>
        <end position="204"/>
    </location>
</feature>
<proteinExistence type="predicted"/>
<keyword evidence="2" id="KW-0472">Membrane</keyword>
<name>A0A9N9BPL6_9GLOM</name>